<evidence type="ECO:0000256" key="2">
    <source>
        <dbReference type="ARBA" id="ARBA00022692"/>
    </source>
</evidence>
<evidence type="ECO:0000256" key="4">
    <source>
        <dbReference type="ARBA" id="ARBA00023136"/>
    </source>
</evidence>
<feature type="domain" description="Major facilitator superfamily (MFS) profile" evidence="6">
    <location>
        <begin position="37"/>
        <end position="476"/>
    </location>
</feature>
<dbReference type="InterPro" id="IPR045263">
    <property type="entry name" value="GLUT"/>
</dbReference>
<dbReference type="InParanoid" id="A0A3P8UFR3"/>
<organism evidence="7 8">
    <name type="scientific">Cynoglossus semilaevis</name>
    <name type="common">Tongue sole</name>
    <dbReference type="NCBI Taxonomy" id="244447"/>
    <lineage>
        <taxon>Eukaryota</taxon>
        <taxon>Metazoa</taxon>
        <taxon>Chordata</taxon>
        <taxon>Craniata</taxon>
        <taxon>Vertebrata</taxon>
        <taxon>Euteleostomi</taxon>
        <taxon>Actinopterygii</taxon>
        <taxon>Neopterygii</taxon>
        <taxon>Teleostei</taxon>
        <taxon>Neoteleostei</taxon>
        <taxon>Acanthomorphata</taxon>
        <taxon>Carangaria</taxon>
        <taxon>Pleuronectiformes</taxon>
        <taxon>Pleuronectoidei</taxon>
        <taxon>Cynoglossidae</taxon>
        <taxon>Cynoglossinae</taxon>
        <taxon>Cynoglossus</taxon>
    </lineage>
</organism>
<proteinExistence type="predicted"/>
<evidence type="ECO:0000256" key="1">
    <source>
        <dbReference type="ARBA" id="ARBA00004141"/>
    </source>
</evidence>
<dbReference type="PANTHER" id="PTHR23503">
    <property type="entry name" value="SOLUTE CARRIER FAMILY 2"/>
    <property type="match status" value="1"/>
</dbReference>
<accession>A0A3P8UFR3</accession>
<dbReference type="GO" id="GO:0070837">
    <property type="term" value="P:dehydroascorbic acid transport"/>
    <property type="evidence" value="ECO:0007669"/>
    <property type="project" value="TreeGrafter"/>
</dbReference>
<dbReference type="PRINTS" id="PR00171">
    <property type="entry name" value="SUGRTRNSPORT"/>
</dbReference>
<keyword evidence="2 5" id="KW-0812">Transmembrane</keyword>
<reference evidence="7" key="2">
    <citation type="submission" date="2025-08" db="UniProtKB">
        <authorList>
            <consortium name="Ensembl"/>
        </authorList>
    </citation>
    <scope>IDENTIFICATION</scope>
</reference>
<dbReference type="Gene3D" id="1.20.1250.20">
    <property type="entry name" value="MFS general substrate transporter like domains"/>
    <property type="match status" value="2"/>
</dbReference>
<dbReference type="GO" id="GO:0055056">
    <property type="term" value="F:D-glucose transmembrane transporter activity"/>
    <property type="evidence" value="ECO:0007669"/>
    <property type="project" value="TreeGrafter"/>
</dbReference>
<dbReference type="InterPro" id="IPR005828">
    <property type="entry name" value="MFS_sugar_transport-like"/>
</dbReference>
<protein>
    <submittedName>
        <fullName evidence="7">Solute carrier family 2 member 11a</fullName>
    </submittedName>
</protein>
<dbReference type="Proteomes" id="UP000265120">
    <property type="component" value="Chromosome 11"/>
</dbReference>
<dbReference type="GeneTree" id="ENSGT00940000161061"/>
<evidence type="ECO:0000259" key="6">
    <source>
        <dbReference type="PROSITE" id="PS50850"/>
    </source>
</evidence>
<reference evidence="7 8" key="1">
    <citation type="journal article" date="2014" name="Nat. Genet.">
        <title>Whole-genome sequence of a flatfish provides insights into ZW sex chromosome evolution and adaptation to a benthic lifestyle.</title>
        <authorList>
            <person name="Chen S."/>
            <person name="Zhang G."/>
            <person name="Shao C."/>
            <person name="Huang Q."/>
            <person name="Liu G."/>
            <person name="Zhang P."/>
            <person name="Song W."/>
            <person name="An N."/>
            <person name="Chalopin D."/>
            <person name="Volff J.N."/>
            <person name="Hong Y."/>
            <person name="Li Q."/>
            <person name="Sha Z."/>
            <person name="Zhou H."/>
            <person name="Xie M."/>
            <person name="Yu Q."/>
            <person name="Liu Y."/>
            <person name="Xiang H."/>
            <person name="Wang N."/>
            <person name="Wu K."/>
            <person name="Yang C."/>
            <person name="Zhou Q."/>
            <person name="Liao X."/>
            <person name="Yang L."/>
            <person name="Hu Q."/>
            <person name="Zhang J."/>
            <person name="Meng L."/>
            <person name="Jin L."/>
            <person name="Tian Y."/>
            <person name="Lian J."/>
            <person name="Yang J."/>
            <person name="Miao G."/>
            <person name="Liu S."/>
            <person name="Liang Z."/>
            <person name="Yan F."/>
            <person name="Li Y."/>
            <person name="Sun B."/>
            <person name="Zhang H."/>
            <person name="Zhang J."/>
            <person name="Zhu Y."/>
            <person name="Du M."/>
            <person name="Zhao Y."/>
            <person name="Schartl M."/>
            <person name="Tang Q."/>
            <person name="Wang J."/>
        </authorList>
    </citation>
    <scope>NUCLEOTIDE SEQUENCE</scope>
</reference>
<dbReference type="Ensembl" id="ENSCSET00000002064.1">
    <property type="protein sequence ID" value="ENSCSEP00000002028.1"/>
    <property type="gene ID" value="ENSCSEG00000001362.1"/>
</dbReference>
<feature type="transmembrane region" description="Helical" evidence="5">
    <location>
        <begin position="379"/>
        <end position="403"/>
    </location>
</feature>
<feature type="transmembrane region" description="Helical" evidence="5">
    <location>
        <begin position="144"/>
        <end position="165"/>
    </location>
</feature>
<name>A0A3P8UFR3_CYNSE</name>
<keyword evidence="3 5" id="KW-1133">Transmembrane helix</keyword>
<dbReference type="InterPro" id="IPR020846">
    <property type="entry name" value="MFS_dom"/>
</dbReference>
<evidence type="ECO:0000313" key="8">
    <source>
        <dbReference type="Proteomes" id="UP000265120"/>
    </source>
</evidence>
<dbReference type="GO" id="GO:0005886">
    <property type="term" value="C:plasma membrane"/>
    <property type="evidence" value="ECO:0007669"/>
    <property type="project" value="TreeGrafter"/>
</dbReference>
<dbReference type="InterPro" id="IPR003663">
    <property type="entry name" value="Sugar/inositol_transpt"/>
</dbReference>
<feature type="transmembrane region" description="Helical" evidence="5">
    <location>
        <begin position="409"/>
        <end position="429"/>
    </location>
</feature>
<feature type="transmembrane region" description="Helical" evidence="5">
    <location>
        <begin position="208"/>
        <end position="229"/>
    </location>
</feature>
<dbReference type="Pfam" id="PF00083">
    <property type="entry name" value="Sugar_tr"/>
    <property type="match status" value="2"/>
</dbReference>
<dbReference type="PANTHER" id="PTHR23503:SF22">
    <property type="entry name" value="SOLUTE CARRIER FAMILY 2, FACILITATED GLUCOSE TRANSPORTER MEMBER 11"/>
    <property type="match status" value="1"/>
</dbReference>
<comment type="subcellular location">
    <subcellularLocation>
        <location evidence="1">Membrane</location>
        <topology evidence="1">Multi-pass membrane protein</topology>
    </subcellularLocation>
</comment>
<keyword evidence="4 5" id="KW-0472">Membrane</keyword>
<keyword evidence="8" id="KW-1185">Reference proteome</keyword>
<reference evidence="7" key="3">
    <citation type="submission" date="2025-09" db="UniProtKB">
        <authorList>
            <consortium name="Ensembl"/>
        </authorList>
    </citation>
    <scope>IDENTIFICATION</scope>
</reference>
<feature type="transmembrane region" description="Helical" evidence="5">
    <location>
        <begin position="86"/>
        <end position="106"/>
    </location>
</feature>
<evidence type="ECO:0000256" key="3">
    <source>
        <dbReference type="ARBA" id="ARBA00022989"/>
    </source>
</evidence>
<feature type="transmembrane region" description="Helical" evidence="5">
    <location>
        <begin position="177"/>
        <end position="196"/>
    </location>
</feature>
<feature type="transmembrane region" description="Helical" evidence="5">
    <location>
        <begin position="118"/>
        <end position="138"/>
    </location>
</feature>
<dbReference type="PROSITE" id="PS50850">
    <property type="entry name" value="MFS"/>
    <property type="match status" value="1"/>
</dbReference>
<dbReference type="GO" id="GO:0046323">
    <property type="term" value="P:D-glucose import"/>
    <property type="evidence" value="ECO:0007669"/>
    <property type="project" value="TreeGrafter"/>
</dbReference>
<dbReference type="SUPFAM" id="SSF103473">
    <property type="entry name" value="MFS general substrate transporter"/>
    <property type="match status" value="1"/>
</dbReference>
<sequence>MFSNTELLFFINKYIYIYVLCFHVTLQGSSLRLVLMVLAAGTGGTLQYGYNLAIMNAPTTFIQTFINETVRERWAVQLEDYQVTLVWTIIVSIFSLGGLAGALITGPMSIHLGRKKCLLVNNVFLMAGALFAVTSRVARSFEMIIISRILVGINCGIGMNVQPMYFGESAPKHLRGAVSLTSAVFAAFGVMLGQVVGLREILGSEPCWQYLLASNAIPGLIQLLTLPWFPESPRYLLIDRGDKEACIKALRTLRGCEVQSSELDEILQEQAETQGMRPRRIWELFPDRSVRWQLISVIIISSAMQLCGNDSVRMGSCLCGDILLELTDRRHLTKPRYCILGFSLSEEKNDNDSYRYFVIISGVTGVLPTEIFNQAARPAAYMIAGSMMWINLFIVGMVFPFLVSGLKEYCFVPFAVVCLLSAVYVGMFLPETQGKTLSVITSEFNRLNFKGQNQKHSVSPTEAQYQLGEVLHSTSL</sequence>
<evidence type="ECO:0000256" key="5">
    <source>
        <dbReference type="SAM" id="Phobius"/>
    </source>
</evidence>
<dbReference type="InterPro" id="IPR005829">
    <property type="entry name" value="Sugar_transporter_CS"/>
</dbReference>
<feature type="transmembrane region" description="Helical" evidence="5">
    <location>
        <begin position="15"/>
        <end position="41"/>
    </location>
</feature>
<dbReference type="STRING" id="244447.ENSCSEP00000002028"/>
<dbReference type="PROSITE" id="PS00217">
    <property type="entry name" value="SUGAR_TRANSPORT_2"/>
    <property type="match status" value="1"/>
</dbReference>
<evidence type="ECO:0000313" key="7">
    <source>
        <dbReference type="Ensembl" id="ENSCSEP00000002028.1"/>
    </source>
</evidence>
<dbReference type="AlphaFoldDB" id="A0A3P8UFR3"/>
<dbReference type="InterPro" id="IPR036259">
    <property type="entry name" value="MFS_trans_sf"/>
</dbReference>